<keyword evidence="15" id="KW-1185">Reference proteome</keyword>
<dbReference type="PANTHER" id="PTHR45436">
    <property type="entry name" value="SENSOR HISTIDINE KINASE YKOH"/>
    <property type="match status" value="1"/>
</dbReference>
<keyword evidence="8 11" id="KW-1133">Transmembrane helix</keyword>
<dbReference type="Pfam" id="PF00512">
    <property type="entry name" value="HisKA"/>
    <property type="match status" value="1"/>
</dbReference>
<dbReference type="InterPro" id="IPR005467">
    <property type="entry name" value="His_kinase_dom"/>
</dbReference>
<dbReference type="RefSeq" id="WP_193951281.1">
    <property type="nucleotide sequence ID" value="NZ_JADEYS010000001.1"/>
</dbReference>
<dbReference type="InterPro" id="IPR036890">
    <property type="entry name" value="HATPase_C_sf"/>
</dbReference>
<sequence>MRWYKRLFVKIFLAIWLASTIVLLATIAIVGGVSERSNFRNLVVATAQGHAERVIDRYEGDGNCDRPLRRPPPIRALRFDRHDWDDDDGDHRGRDRRHHREEMFERWKKRNLIRITDTDKDKIVVGPREGWPTSFEVISFDLISDHQRNYQVEVALDLKHSSFIHILQVLISFQIALKVMLMSVVAASLVTWIIVRPINRLRDHTQALYSGELATRSDKALSSRGDEIGALSREFDQMAEFVEQTLTSHQKLMQDVSHELRAPLARLQAAAGLAEQRWGDDDKVVQRIIRECQRLDALIGEILSLSKLENSEASGPPFALSELLQEMIEDVRFSNSQRQVNFSSDCECHVEGSRALLERALNNVLGNACKHTAEDVAIDVALSEAGKQCVIRIRDYGTGVSSSALEHLFEPFYRSTTENNGYGLGLSIAQRAVQRLSGTIEAHNHPQGGLEVVISIPSKKV</sequence>
<dbReference type="PROSITE" id="PS50885">
    <property type="entry name" value="HAMP"/>
    <property type="match status" value="1"/>
</dbReference>
<evidence type="ECO:0000256" key="9">
    <source>
        <dbReference type="ARBA" id="ARBA00023012"/>
    </source>
</evidence>
<evidence type="ECO:0000256" key="4">
    <source>
        <dbReference type="ARBA" id="ARBA00022553"/>
    </source>
</evidence>
<dbReference type="EMBL" id="JADEYS010000001">
    <property type="protein sequence ID" value="MBE9395721.1"/>
    <property type="molecule type" value="Genomic_DNA"/>
</dbReference>
<comment type="catalytic activity">
    <reaction evidence="1">
        <text>ATP + protein L-histidine = ADP + protein N-phospho-L-histidine.</text>
        <dbReference type="EC" id="2.7.13.3"/>
    </reaction>
</comment>
<dbReference type="SMART" id="SM00388">
    <property type="entry name" value="HisKA"/>
    <property type="match status" value="1"/>
</dbReference>
<dbReference type="GO" id="GO:0000155">
    <property type="term" value="F:phosphorelay sensor kinase activity"/>
    <property type="evidence" value="ECO:0007669"/>
    <property type="project" value="InterPro"/>
</dbReference>
<dbReference type="InterPro" id="IPR003661">
    <property type="entry name" value="HisK_dim/P_dom"/>
</dbReference>
<feature type="transmembrane region" description="Helical" evidence="11">
    <location>
        <begin position="166"/>
        <end position="195"/>
    </location>
</feature>
<evidence type="ECO:0000256" key="6">
    <source>
        <dbReference type="ARBA" id="ARBA00022692"/>
    </source>
</evidence>
<gene>
    <name evidence="14" type="ORF">IOQ59_00425</name>
</gene>
<evidence type="ECO:0000256" key="3">
    <source>
        <dbReference type="ARBA" id="ARBA00012438"/>
    </source>
</evidence>
<evidence type="ECO:0000256" key="8">
    <source>
        <dbReference type="ARBA" id="ARBA00022989"/>
    </source>
</evidence>
<dbReference type="GO" id="GO:0005886">
    <property type="term" value="C:plasma membrane"/>
    <property type="evidence" value="ECO:0007669"/>
    <property type="project" value="TreeGrafter"/>
</dbReference>
<dbReference type="Pfam" id="PF00672">
    <property type="entry name" value="HAMP"/>
    <property type="match status" value="1"/>
</dbReference>
<keyword evidence="10 11" id="KW-0472">Membrane</keyword>
<protein>
    <recommendedName>
        <fullName evidence="3">histidine kinase</fullName>
        <ecNumber evidence="3">2.7.13.3</ecNumber>
    </recommendedName>
</protein>
<keyword evidence="6 11" id="KW-0812">Transmembrane</keyword>
<dbReference type="InterPro" id="IPR003594">
    <property type="entry name" value="HATPase_dom"/>
</dbReference>
<dbReference type="PRINTS" id="PR00344">
    <property type="entry name" value="BCTRLSENSOR"/>
</dbReference>
<feature type="domain" description="HAMP" evidence="13">
    <location>
        <begin position="192"/>
        <end position="247"/>
    </location>
</feature>
<keyword evidence="9" id="KW-0902">Two-component regulatory system</keyword>
<dbReference type="InterPro" id="IPR004358">
    <property type="entry name" value="Sig_transdc_His_kin-like_C"/>
</dbReference>
<evidence type="ECO:0000256" key="1">
    <source>
        <dbReference type="ARBA" id="ARBA00000085"/>
    </source>
</evidence>
<evidence type="ECO:0000259" key="13">
    <source>
        <dbReference type="PROSITE" id="PS50885"/>
    </source>
</evidence>
<keyword evidence="7" id="KW-0418">Kinase</keyword>
<dbReference type="SUPFAM" id="SSF47384">
    <property type="entry name" value="Homodimeric domain of signal transducing histidine kinase"/>
    <property type="match status" value="1"/>
</dbReference>
<comment type="caution">
    <text evidence="14">The sequence shown here is derived from an EMBL/GenBank/DDBJ whole genome shotgun (WGS) entry which is preliminary data.</text>
</comment>
<comment type="subcellular location">
    <subcellularLocation>
        <location evidence="2">Membrane</location>
        <topology evidence="2">Multi-pass membrane protein</topology>
    </subcellularLocation>
</comment>
<dbReference type="PROSITE" id="PS50109">
    <property type="entry name" value="HIS_KIN"/>
    <property type="match status" value="1"/>
</dbReference>
<dbReference type="SMART" id="SM00387">
    <property type="entry name" value="HATPase_c"/>
    <property type="match status" value="1"/>
</dbReference>
<dbReference type="InterPro" id="IPR003660">
    <property type="entry name" value="HAMP_dom"/>
</dbReference>
<organism evidence="14 15">
    <name type="scientific">Pontibacterium sinense</name>
    <dbReference type="NCBI Taxonomy" id="2781979"/>
    <lineage>
        <taxon>Bacteria</taxon>
        <taxon>Pseudomonadati</taxon>
        <taxon>Pseudomonadota</taxon>
        <taxon>Gammaproteobacteria</taxon>
        <taxon>Oceanospirillales</taxon>
        <taxon>Oceanospirillaceae</taxon>
        <taxon>Pontibacterium</taxon>
    </lineage>
</organism>
<dbReference type="SMART" id="SM00304">
    <property type="entry name" value="HAMP"/>
    <property type="match status" value="1"/>
</dbReference>
<evidence type="ECO:0000313" key="14">
    <source>
        <dbReference type="EMBL" id="MBE9395721.1"/>
    </source>
</evidence>
<dbReference type="Gene3D" id="3.30.565.10">
    <property type="entry name" value="Histidine kinase-like ATPase, C-terminal domain"/>
    <property type="match status" value="1"/>
</dbReference>
<dbReference type="PANTHER" id="PTHR45436:SF15">
    <property type="entry name" value="SENSOR HISTIDINE KINASE CUSS"/>
    <property type="match status" value="1"/>
</dbReference>
<feature type="transmembrane region" description="Helical" evidence="11">
    <location>
        <begin position="7"/>
        <end position="33"/>
    </location>
</feature>
<evidence type="ECO:0000256" key="11">
    <source>
        <dbReference type="SAM" id="Phobius"/>
    </source>
</evidence>
<dbReference type="AlphaFoldDB" id="A0A8J7F9X6"/>
<dbReference type="CDD" id="cd06225">
    <property type="entry name" value="HAMP"/>
    <property type="match status" value="1"/>
</dbReference>
<dbReference type="CDD" id="cd00082">
    <property type="entry name" value="HisKA"/>
    <property type="match status" value="1"/>
</dbReference>
<proteinExistence type="predicted"/>
<reference evidence="14" key="1">
    <citation type="submission" date="2020-10" db="EMBL/GenBank/DDBJ databases">
        <title>Bacterium isolated from coastal waters sediment.</title>
        <authorList>
            <person name="Chen R.-J."/>
            <person name="Lu D.-C."/>
            <person name="Zhu K.-L."/>
            <person name="Du Z.-J."/>
        </authorList>
    </citation>
    <scope>NUCLEOTIDE SEQUENCE</scope>
    <source>
        <strain evidence="14">N1Y112</strain>
    </source>
</reference>
<dbReference type="EC" id="2.7.13.3" evidence="3"/>
<keyword evidence="4" id="KW-0597">Phosphoprotein</keyword>
<dbReference type="Gene3D" id="1.10.287.130">
    <property type="match status" value="1"/>
</dbReference>
<feature type="domain" description="Histidine kinase" evidence="12">
    <location>
        <begin position="255"/>
        <end position="460"/>
    </location>
</feature>
<dbReference type="SUPFAM" id="SSF158472">
    <property type="entry name" value="HAMP domain-like"/>
    <property type="match status" value="1"/>
</dbReference>
<evidence type="ECO:0000256" key="10">
    <source>
        <dbReference type="ARBA" id="ARBA00023136"/>
    </source>
</evidence>
<evidence type="ECO:0000256" key="7">
    <source>
        <dbReference type="ARBA" id="ARBA00022777"/>
    </source>
</evidence>
<evidence type="ECO:0000256" key="5">
    <source>
        <dbReference type="ARBA" id="ARBA00022679"/>
    </source>
</evidence>
<dbReference type="SUPFAM" id="SSF55874">
    <property type="entry name" value="ATPase domain of HSP90 chaperone/DNA topoisomerase II/histidine kinase"/>
    <property type="match status" value="1"/>
</dbReference>
<dbReference type="Proteomes" id="UP000640333">
    <property type="component" value="Unassembled WGS sequence"/>
</dbReference>
<evidence type="ECO:0000259" key="12">
    <source>
        <dbReference type="PROSITE" id="PS50109"/>
    </source>
</evidence>
<accession>A0A8J7F9X6</accession>
<evidence type="ECO:0000313" key="15">
    <source>
        <dbReference type="Proteomes" id="UP000640333"/>
    </source>
</evidence>
<name>A0A8J7F9X6_9GAMM</name>
<keyword evidence="5" id="KW-0808">Transferase</keyword>
<dbReference type="Pfam" id="PF02518">
    <property type="entry name" value="HATPase_c"/>
    <property type="match status" value="1"/>
</dbReference>
<dbReference type="InterPro" id="IPR050428">
    <property type="entry name" value="TCS_sensor_his_kinase"/>
</dbReference>
<dbReference type="InterPro" id="IPR036097">
    <property type="entry name" value="HisK_dim/P_sf"/>
</dbReference>
<dbReference type="Gene3D" id="6.10.340.10">
    <property type="match status" value="1"/>
</dbReference>
<evidence type="ECO:0000256" key="2">
    <source>
        <dbReference type="ARBA" id="ARBA00004141"/>
    </source>
</evidence>